<evidence type="ECO:0000313" key="2">
    <source>
        <dbReference type="EMBL" id="ORV52364.1"/>
    </source>
</evidence>
<dbReference type="Gene3D" id="3.90.226.10">
    <property type="entry name" value="2-enoyl-CoA Hydratase, Chain A, domain 1"/>
    <property type="match status" value="1"/>
</dbReference>
<evidence type="ECO:0000313" key="3">
    <source>
        <dbReference type="Proteomes" id="UP000193010"/>
    </source>
</evidence>
<dbReference type="PANTHER" id="PTHR43802">
    <property type="entry name" value="ENOYL-COA HYDRATASE"/>
    <property type="match status" value="1"/>
</dbReference>
<reference evidence="2 3" key="1">
    <citation type="submission" date="2016-01" db="EMBL/GenBank/DDBJ databases">
        <title>The new phylogeny of the genus Mycobacterium.</title>
        <authorList>
            <person name="Tarcisio F."/>
            <person name="Conor M."/>
            <person name="Antonella G."/>
            <person name="Elisabetta G."/>
            <person name="Giulia F.S."/>
            <person name="Sara T."/>
            <person name="Anna F."/>
            <person name="Clotilde B."/>
            <person name="Roberto B."/>
            <person name="Veronica D.S."/>
            <person name="Fabio R."/>
            <person name="Monica P."/>
            <person name="Olivier J."/>
            <person name="Enrico T."/>
            <person name="Nicola S."/>
        </authorList>
    </citation>
    <scope>NUCLEOTIDE SEQUENCE [LARGE SCALE GENOMIC DNA]</scope>
    <source>
        <strain evidence="2 3">DSM 44852</strain>
    </source>
</reference>
<dbReference type="STRING" id="292462.AWC05_22935"/>
<dbReference type="EMBL" id="LQOV01000015">
    <property type="protein sequence ID" value="ORV52364.1"/>
    <property type="molecule type" value="Genomic_DNA"/>
</dbReference>
<dbReference type="PANTHER" id="PTHR43802:SF1">
    <property type="entry name" value="IP11341P-RELATED"/>
    <property type="match status" value="1"/>
</dbReference>
<dbReference type="CDD" id="cd06558">
    <property type="entry name" value="crotonase-like"/>
    <property type="match status" value="1"/>
</dbReference>
<accession>A0A1X1U668</accession>
<proteinExistence type="inferred from homology"/>
<dbReference type="InterPro" id="IPR001753">
    <property type="entry name" value="Enoyl-CoA_hydra/iso"/>
</dbReference>
<organism evidence="2 3">
    <name type="scientific">Mycobacterium florentinum</name>
    <dbReference type="NCBI Taxonomy" id="292462"/>
    <lineage>
        <taxon>Bacteria</taxon>
        <taxon>Bacillati</taxon>
        <taxon>Actinomycetota</taxon>
        <taxon>Actinomycetes</taxon>
        <taxon>Mycobacteriales</taxon>
        <taxon>Mycobacteriaceae</taxon>
        <taxon>Mycobacterium</taxon>
        <taxon>Mycobacterium simiae complex</taxon>
    </lineage>
</organism>
<name>A0A1X1U668_MYCFL</name>
<comment type="caution">
    <text evidence="2">The sequence shown here is derived from an EMBL/GenBank/DDBJ whole genome shotgun (WGS) entry which is preliminary data.</text>
</comment>
<dbReference type="InterPro" id="IPR029045">
    <property type="entry name" value="ClpP/crotonase-like_dom_sf"/>
</dbReference>
<dbReference type="SUPFAM" id="SSF52096">
    <property type="entry name" value="ClpP/crotonase"/>
    <property type="match status" value="1"/>
</dbReference>
<dbReference type="Proteomes" id="UP000193010">
    <property type="component" value="Unassembled WGS sequence"/>
</dbReference>
<dbReference type="GO" id="GO:0003824">
    <property type="term" value="F:catalytic activity"/>
    <property type="evidence" value="ECO:0007669"/>
    <property type="project" value="UniProtKB-ARBA"/>
</dbReference>
<dbReference type="RefSeq" id="WP_085222493.1">
    <property type="nucleotide sequence ID" value="NZ_AP022576.1"/>
</dbReference>
<gene>
    <name evidence="2" type="ORF">AWC05_22935</name>
</gene>
<dbReference type="AlphaFoldDB" id="A0A1X1U668"/>
<dbReference type="OrthoDB" id="9777711at2"/>
<keyword evidence="3" id="KW-1185">Reference proteome</keyword>
<comment type="similarity">
    <text evidence="1">Belongs to the enoyl-CoA hydratase/isomerase family.</text>
</comment>
<evidence type="ECO:0000256" key="1">
    <source>
        <dbReference type="ARBA" id="ARBA00005254"/>
    </source>
</evidence>
<dbReference type="InterPro" id="IPR014748">
    <property type="entry name" value="Enoyl-CoA_hydra_C"/>
</dbReference>
<dbReference type="NCBIfam" id="NF005126">
    <property type="entry name" value="PRK06563.1"/>
    <property type="match status" value="1"/>
</dbReference>
<dbReference type="Pfam" id="PF00378">
    <property type="entry name" value="ECH_1"/>
    <property type="match status" value="1"/>
</dbReference>
<dbReference type="Gene3D" id="1.10.12.10">
    <property type="entry name" value="Lyase 2-enoyl-coa Hydratase, Chain A, domain 2"/>
    <property type="match status" value="1"/>
</dbReference>
<protein>
    <submittedName>
        <fullName evidence="2">Enoyl-CoA hydratase</fullName>
    </submittedName>
</protein>
<sequence length="274" mass="29386">MANKSNSPADQILPALDTVTLERDGHVLLIGLNRPHKRNSFDRAMLADLSRAYAVLESDASVRAGVLFAHGDHLTAGLDLADVGPGIASGENPFPDDGRDPWRLDGTWTTPLVAVAHGWCMTLGIELLLAADIRIAAAGTRFTQLEVRRGIYPFGGATVRLPREAGWGNAMRWLLTGDEFDAAEAYRIGLVQEVATDAAAAVARARDIAHTIADRAAPLGVRATLASAHLARTQGEAAAIERLRPVVTELFASEDAAEGVQSFIERREAHFQGR</sequence>